<sequence length="573" mass="63180">MYLITRGEIKVPSPVQTSCAPTHAGCLIQNAYEYGPFAIPCHLCSCHPYPCIRDQQRSAERALPLALTVIQSWGRTPDAQESRTSIRISTTSPPFSFVCESTMNQEKPKKRRTACDSCHRGKTKCSGGTPCTFCVDGGRQCTYSEPSRLGRPKGSKNKRTLEKCQAQCQAQEAGETKQNRAGASQDWLDIQNTIDLEQYQKQHQLSQSLPIFETSRDGSTGGTITPIRTQSDVSVLGDLPMNFFDLLNGDESTGDRRVSLSNNDGVRLPSSHLSPMDPAPSNDTSFQNLYGSFERTVPNINPFNNYPATTEMDMSSTGNGHLFGNTQFPTSLTPQYLQNFLDDVSMSSPEAVDSSGSSTSTNACECLDRQVRLLFRMDKVEQSQKKSSPDVALIAARDAMEQWDNLRQCTVCRKSGTEGVFLMFVMSMRFLLRALRCSFAKAAAVGGIDRTTTQQQSPSASTEDSTTGGYQSNWNVSVGKYEATGEEYKITTRMLIVLAVQRIETALAYAKTRLQHRQAAARLETKENKGRADAIAMFDRLIRGDQRALLTENGFDSRMGILLHGLEGIIGSN</sequence>
<dbReference type="PROSITE" id="PS00463">
    <property type="entry name" value="ZN2_CY6_FUNGAL_1"/>
    <property type="match status" value="1"/>
</dbReference>
<organism evidence="8 9">
    <name type="scientific">Periconia macrospinosa</name>
    <dbReference type="NCBI Taxonomy" id="97972"/>
    <lineage>
        <taxon>Eukaryota</taxon>
        <taxon>Fungi</taxon>
        <taxon>Dikarya</taxon>
        <taxon>Ascomycota</taxon>
        <taxon>Pezizomycotina</taxon>
        <taxon>Dothideomycetes</taxon>
        <taxon>Pleosporomycetidae</taxon>
        <taxon>Pleosporales</taxon>
        <taxon>Massarineae</taxon>
        <taxon>Periconiaceae</taxon>
        <taxon>Periconia</taxon>
    </lineage>
</organism>
<dbReference type="Gene3D" id="4.10.240.10">
    <property type="entry name" value="Zn(2)-C6 fungal-type DNA-binding domain"/>
    <property type="match status" value="1"/>
</dbReference>
<dbReference type="EMBL" id="KZ805410">
    <property type="protein sequence ID" value="PVH98596.1"/>
    <property type="molecule type" value="Genomic_DNA"/>
</dbReference>
<comment type="subcellular location">
    <subcellularLocation>
        <location evidence="1">Nucleus</location>
    </subcellularLocation>
</comment>
<keyword evidence="4" id="KW-0804">Transcription</keyword>
<keyword evidence="2" id="KW-0805">Transcription regulation</keyword>
<evidence type="ECO:0000256" key="5">
    <source>
        <dbReference type="ARBA" id="ARBA00023242"/>
    </source>
</evidence>
<accession>A0A2V1DK74</accession>
<dbReference type="PROSITE" id="PS50048">
    <property type="entry name" value="ZN2_CY6_FUNGAL_2"/>
    <property type="match status" value="1"/>
</dbReference>
<dbReference type="GO" id="GO:0005634">
    <property type="term" value="C:nucleus"/>
    <property type="evidence" value="ECO:0007669"/>
    <property type="project" value="UniProtKB-SubCell"/>
</dbReference>
<dbReference type="GO" id="GO:0008270">
    <property type="term" value="F:zinc ion binding"/>
    <property type="evidence" value="ECO:0007669"/>
    <property type="project" value="InterPro"/>
</dbReference>
<evidence type="ECO:0000256" key="1">
    <source>
        <dbReference type="ARBA" id="ARBA00004123"/>
    </source>
</evidence>
<dbReference type="GO" id="GO:0000981">
    <property type="term" value="F:DNA-binding transcription factor activity, RNA polymerase II-specific"/>
    <property type="evidence" value="ECO:0007669"/>
    <property type="project" value="InterPro"/>
</dbReference>
<feature type="region of interest" description="Disordered" evidence="6">
    <location>
        <begin position="253"/>
        <end position="282"/>
    </location>
</feature>
<dbReference type="PANTHER" id="PTHR47540">
    <property type="entry name" value="THIAMINE REPRESSIBLE GENES REGULATORY PROTEIN THI5"/>
    <property type="match status" value="1"/>
</dbReference>
<evidence type="ECO:0000259" key="7">
    <source>
        <dbReference type="PROSITE" id="PS50048"/>
    </source>
</evidence>
<dbReference type="InterPro" id="IPR051711">
    <property type="entry name" value="Stress_Response_Reg"/>
</dbReference>
<dbReference type="Pfam" id="PF00172">
    <property type="entry name" value="Zn_clus"/>
    <property type="match status" value="1"/>
</dbReference>
<dbReference type="AlphaFoldDB" id="A0A2V1DK74"/>
<feature type="domain" description="Zn(2)-C6 fungal-type" evidence="7">
    <location>
        <begin position="114"/>
        <end position="143"/>
    </location>
</feature>
<protein>
    <recommendedName>
        <fullName evidence="7">Zn(2)-C6 fungal-type domain-containing protein</fullName>
    </recommendedName>
</protein>
<name>A0A2V1DK74_9PLEO</name>
<feature type="compositionally biased region" description="Polar residues" evidence="6">
    <location>
        <begin position="457"/>
        <end position="468"/>
    </location>
</feature>
<dbReference type="SUPFAM" id="SSF57701">
    <property type="entry name" value="Zn2/Cys6 DNA-binding domain"/>
    <property type="match status" value="1"/>
</dbReference>
<dbReference type="OrthoDB" id="2328572at2759"/>
<reference evidence="8 9" key="1">
    <citation type="journal article" date="2018" name="Sci. Rep.">
        <title>Comparative genomics provides insights into the lifestyle and reveals functional heterogeneity of dark septate endophytic fungi.</title>
        <authorList>
            <person name="Knapp D.G."/>
            <person name="Nemeth J.B."/>
            <person name="Barry K."/>
            <person name="Hainaut M."/>
            <person name="Henrissat B."/>
            <person name="Johnson J."/>
            <person name="Kuo A."/>
            <person name="Lim J.H.P."/>
            <person name="Lipzen A."/>
            <person name="Nolan M."/>
            <person name="Ohm R.A."/>
            <person name="Tamas L."/>
            <person name="Grigoriev I.V."/>
            <person name="Spatafora J.W."/>
            <person name="Nagy L.G."/>
            <person name="Kovacs G.M."/>
        </authorList>
    </citation>
    <scope>NUCLEOTIDE SEQUENCE [LARGE SCALE GENOMIC DNA]</scope>
    <source>
        <strain evidence="8 9">DSE2036</strain>
    </source>
</reference>
<dbReference type="GO" id="GO:0043565">
    <property type="term" value="F:sequence-specific DNA binding"/>
    <property type="evidence" value="ECO:0007669"/>
    <property type="project" value="TreeGrafter"/>
</dbReference>
<evidence type="ECO:0000313" key="9">
    <source>
        <dbReference type="Proteomes" id="UP000244855"/>
    </source>
</evidence>
<dbReference type="CDD" id="cd00067">
    <property type="entry name" value="GAL4"/>
    <property type="match status" value="1"/>
</dbReference>
<evidence type="ECO:0000313" key="8">
    <source>
        <dbReference type="EMBL" id="PVH98596.1"/>
    </source>
</evidence>
<dbReference type="InterPro" id="IPR001138">
    <property type="entry name" value="Zn2Cys6_DnaBD"/>
</dbReference>
<dbReference type="Proteomes" id="UP000244855">
    <property type="component" value="Unassembled WGS sequence"/>
</dbReference>
<gene>
    <name evidence="8" type="ORF">DM02DRAFT_615719</name>
</gene>
<feature type="region of interest" description="Disordered" evidence="6">
    <location>
        <begin position="448"/>
        <end position="468"/>
    </location>
</feature>
<keyword evidence="9" id="KW-1185">Reference proteome</keyword>
<dbReference type="GO" id="GO:0045944">
    <property type="term" value="P:positive regulation of transcription by RNA polymerase II"/>
    <property type="evidence" value="ECO:0007669"/>
    <property type="project" value="TreeGrafter"/>
</dbReference>
<evidence type="ECO:0000256" key="4">
    <source>
        <dbReference type="ARBA" id="ARBA00023163"/>
    </source>
</evidence>
<keyword evidence="5" id="KW-0539">Nucleus</keyword>
<evidence type="ECO:0000256" key="2">
    <source>
        <dbReference type="ARBA" id="ARBA00023015"/>
    </source>
</evidence>
<evidence type="ECO:0000256" key="3">
    <source>
        <dbReference type="ARBA" id="ARBA00023125"/>
    </source>
</evidence>
<proteinExistence type="predicted"/>
<dbReference type="SMART" id="SM00066">
    <property type="entry name" value="GAL4"/>
    <property type="match status" value="1"/>
</dbReference>
<evidence type="ECO:0000256" key="6">
    <source>
        <dbReference type="SAM" id="MobiDB-lite"/>
    </source>
</evidence>
<dbReference type="PANTHER" id="PTHR47540:SF2">
    <property type="entry name" value="ZN(II)2CYS6 TRANSCRIPTION FACTOR (EUROFUNG)"/>
    <property type="match status" value="1"/>
</dbReference>
<dbReference type="InterPro" id="IPR036864">
    <property type="entry name" value="Zn2-C6_fun-type_DNA-bd_sf"/>
</dbReference>
<keyword evidence="3" id="KW-0238">DNA-binding</keyword>